<evidence type="ECO:0000313" key="2">
    <source>
        <dbReference type="EMBL" id="KIE04240.1"/>
    </source>
</evidence>
<feature type="chain" id="PRO_5002137715" description="Conjugal transfer mating pair stabilization protein TraN" evidence="1">
    <location>
        <begin position="21"/>
        <end position="454"/>
    </location>
</feature>
<sequence length="454" mass="52429">MQFLTSILITLILFINTAYAFEAEKCQPLEEKVCVDYSEKMIEGFPVSWCWKYEQRHKCVGREQNYCQVLEDNRGCNEISGKCIEESGIGICKHFEKKFVCGNTFEEKEDTKLIDSEFNVLRDEKDISNCSKEELNKYCEILSETCIEGAETRNINGKDVFKECWKWDRRYVCRSDSFVDECGELKERCKELSKECLHYSSNGRCEHYELKYQCSEQVTKNVDCLATKFCIGGVCETKKRNQFNDFGYAISHLSILAQMKSNEMEGCKCPEGRKECEPSEIQPKDCKLFKGDRGICRRVTSQFNCCSMKGFLRNIAKCSQKEKDLRKLRIAGRCHHVGSWKELKGLKKKESHCCFKSKLARIIQVEGRKQLGIGWGDRKNPDCRALTLEEIQRIDFSRIDFGELFDEIVEKAKLQADSQKGGMADKVKGFQSNPSAMSELINKKIVGFYEHAKN</sequence>
<evidence type="ECO:0008006" key="4">
    <source>
        <dbReference type="Google" id="ProtNLM"/>
    </source>
</evidence>
<protein>
    <recommendedName>
        <fullName evidence="4">Conjugal transfer mating pair stabilization protein TraN</fullName>
    </recommendedName>
</protein>
<feature type="signal peptide" evidence="1">
    <location>
        <begin position="1"/>
        <end position="20"/>
    </location>
</feature>
<name>A0A0C1QW66_9RICK</name>
<organism evidence="2 3">
    <name type="scientific">Candidatus Jidaibacter acanthamoebae</name>
    <dbReference type="NCBI Taxonomy" id="86105"/>
    <lineage>
        <taxon>Bacteria</taxon>
        <taxon>Pseudomonadati</taxon>
        <taxon>Pseudomonadota</taxon>
        <taxon>Alphaproteobacteria</taxon>
        <taxon>Rickettsiales</taxon>
        <taxon>Candidatus Midichloriaceae</taxon>
        <taxon>Candidatus Jidaibacter</taxon>
    </lineage>
</organism>
<comment type="caution">
    <text evidence="2">The sequence shown here is derived from an EMBL/GenBank/DDBJ whole genome shotgun (WGS) entry which is preliminary data.</text>
</comment>
<dbReference type="STRING" id="86105.NF27_IP00080"/>
<dbReference type="OrthoDB" id="5297981at2"/>
<dbReference type="InterPro" id="IPR014121">
    <property type="entry name" value="TraN_Ftype"/>
</dbReference>
<keyword evidence="3" id="KW-1185">Reference proteome</keyword>
<dbReference type="Pfam" id="PF06986">
    <property type="entry name" value="F_T4SS_TraN"/>
    <property type="match status" value="2"/>
</dbReference>
<dbReference type="Proteomes" id="UP000031258">
    <property type="component" value="Unassembled WGS sequence"/>
</dbReference>
<keyword evidence="1" id="KW-0732">Signal</keyword>
<dbReference type="AlphaFoldDB" id="A0A0C1QW66"/>
<accession>A0A0C1QW66</accession>
<gene>
    <name evidence="2" type="ORF">NF27_IP00080</name>
</gene>
<dbReference type="RefSeq" id="WP_039459102.1">
    <property type="nucleotide sequence ID" value="NZ_JSWE01000208.1"/>
</dbReference>
<dbReference type="EMBL" id="JSWE01000208">
    <property type="protein sequence ID" value="KIE04240.1"/>
    <property type="molecule type" value="Genomic_DNA"/>
</dbReference>
<evidence type="ECO:0000313" key="3">
    <source>
        <dbReference type="Proteomes" id="UP000031258"/>
    </source>
</evidence>
<evidence type="ECO:0000256" key="1">
    <source>
        <dbReference type="SAM" id="SignalP"/>
    </source>
</evidence>
<reference evidence="2 3" key="1">
    <citation type="submission" date="2014-11" db="EMBL/GenBank/DDBJ databases">
        <title>A Rickettsiales Symbiont of Amoebae With Ancient Features.</title>
        <authorList>
            <person name="Schulz F."/>
            <person name="Martijn J."/>
            <person name="Wascher F."/>
            <person name="Kostanjsek R."/>
            <person name="Ettema T.J."/>
            <person name="Horn M."/>
        </authorList>
    </citation>
    <scope>NUCLEOTIDE SEQUENCE [LARGE SCALE GENOMIC DNA]</scope>
    <source>
        <strain evidence="2 3">UWC36</strain>
    </source>
</reference>
<proteinExistence type="predicted"/>